<dbReference type="PANTHER" id="PTHR30486:SF6">
    <property type="entry name" value="TYPE IV PILUS RETRACTATION ATPASE PILT"/>
    <property type="match status" value="1"/>
</dbReference>
<organism evidence="3 4">
    <name type="scientific">Novipirellula herctigrandis</name>
    <dbReference type="NCBI Taxonomy" id="2527986"/>
    <lineage>
        <taxon>Bacteria</taxon>
        <taxon>Pseudomonadati</taxon>
        <taxon>Planctomycetota</taxon>
        <taxon>Planctomycetia</taxon>
        <taxon>Pirellulales</taxon>
        <taxon>Pirellulaceae</taxon>
        <taxon>Novipirellula</taxon>
    </lineage>
</organism>
<dbReference type="InterPro" id="IPR003593">
    <property type="entry name" value="AAA+_ATPase"/>
</dbReference>
<sequence>MAQLDPLLLRMQEVNASDLHLVVGQPPKYRIDGKVENIEDHDVLTRERLAEYMFELCSDSQRARYEENLDFDFAYGIGQQARFRCNYFFQRTGYAAVMRLIPTRISSVEELGLPPGLLRFADLRSGLVLVTGPTGSGKSTTLAALIDHINQRQRKHIVTIEDPVEFVHQNQQSIITHREVGEHTQSFASALRTVTRQDADVVLVGEMRDLETISQAISAASMGTLVYGTLHTNSAPKTIDRIIDVFPSDQQAQIRTMLAESIRGIVAQQLLLRKGGKGRVAANEILFGTSAVANIIREGKIEKITSVLQSGKRDGMQLMDDSLQQLVDAETIDGADAYMKASEKRRFAEYAPM</sequence>
<dbReference type="GO" id="GO:0016887">
    <property type="term" value="F:ATP hydrolysis activity"/>
    <property type="evidence" value="ECO:0007669"/>
    <property type="project" value="InterPro"/>
</dbReference>
<dbReference type="OrthoDB" id="9808272at2"/>
<dbReference type="CDD" id="cd01131">
    <property type="entry name" value="PilT"/>
    <property type="match status" value="1"/>
</dbReference>
<dbReference type="InterPro" id="IPR001482">
    <property type="entry name" value="T2SS/T4SS_dom"/>
</dbReference>
<dbReference type="AlphaFoldDB" id="A0A5C5YNW5"/>
<dbReference type="InterPro" id="IPR027417">
    <property type="entry name" value="P-loop_NTPase"/>
</dbReference>
<dbReference type="RefSeq" id="WP_146404335.1">
    <property type="nucleotide sequence ID" value="NZ_SJPJ01000002.1"/>
</dbReference>
<reference evidence="3 4" key="1">
    <citation type="submission" date="2019-02" db="EMBL/GenBank/DDBJ databases">
        <title>Deep-cultivation of Planctomycetes and their phenomic and genomic characterization uncovers novel biology.</title>
        <authorList>
            <person name="Wiegand S."/>
            <person name="Jogler M."/>
            <person name="Boedeker C."/>
            <person name="Pinto D."/>
            <person name="Vollmers J."/>
            <person name="Rivas-Marin E."/>
            <person name="Kohn T."/>
            <person name="Peeters S.H."/>
            <person name="Heuer A."/>
            <person name="Rast P."/>
            <person name="Oberbeckmann S."/>
            <person name="Bunk B."/>
            <person name="Jeske O."/>
            <person name="Meyerdierks A."/>
            <person name="Storesund J.E."/>
            <person name="Kallscheuer N."/>
            <person name="Luecker S."/>
            <person name="Lage O.M."/>
            <person name="Pohl T."/>
            <person name="Merkel B.J."/>
            <person name="Hornburger P."/>
            <person name="Mueller R.-W."/>
            <person name="Bruemmer F."/>
            <person name="Labrenz M."/>
            <person name="Spormann A.M."/>
            <person name="Op Den Camp H."/>
            <person name="Overmann J."/>
            <person name="Amann R."/>
            <person name="Jetten M.S.M."/>
            <person name="Mascher T."/>
            <person name="Medema M.H."/>
            <person name="Devos D.P."/>
            <person name="Kaster A.-K."/>
            <person name="Ovreas L."/>
            <person name="Rohde M."/>
            <person name="Galperin M.Y."/>
            <person name="Jogler C."/>
        </authorList>
    </citation>
    <scope>NUCLEOTIDE SEQUENCE [LARGE SCALE GENOMIC DNA]</scope>
    <source>
        <strain evidence="3 4">CA13</strain>
    </source>
</reference>
<evidence type="ECO:0000256" key="1">
    <source>
        <dbReference type="ARBA" id="ARBA00006611"/>
    </source>
</evidence>
<dbReference type="NCBIfam" id="TIGR01420">
    <property type="entry name" value="pilT_fam"/>
    <property type="match status" value="1"/>
</dbReference>
<dbReference type="Gene3D" id="3.40.50.300">
    <property type="entry name" value="P-loop containing nucleotide triphosphate hydrolases"/>
    <property type="match status" value="1"/>
</dbReference>
<dbReference type="GO" id="GO:0005524">
    <property type="term" value="F:ATP binding"/>
    <property type="evidence" value="ECO:0007669"/>
    <property type="project" value="InterPro"/>
</dbReference>
<feature type="domain" description="AAA+ ATPase" evidence="2">
    <location>
        <begin position="124"/>
        <end position="258"/>
    </location>
</feature>
<comment type="similarity">
    <text evidence="1">Belongs to the GSP E family.</text>
</comment>
<keyword evidence="4" id="KW-1185">Reference proteome</keyword>
<evidence type="ECO:0000259" key="2">
    <source>
        <dbReference type="SMART" id="SM00382"/>
    </source>
</evidence>
<dbReference type="Pfam" id="PF00437">
    <property type="entry name" value="T2SSE"/>
    <property type="match status" value="1"/>
</dbReference>
<dbReference type="InterPro" id="IPR050921">
    <property type="entry name" value="T4SS_GSP_E_ATPase"/>
</dbReference>
<proteinExistence type="inferred from homology"/>
<evidence type="ECO:0000313" key="3">
    <source>
        <dbReference type="EMBL" id="TWT76594.1"/>
    </source>
</evidence>
<accession>A0A5C5YNW5</accession>
<comment type="caution">
    <text evidence="3">The sequence shown here is derived from an EMBL/GenBank/DDBJ whole genome shotgun (WGS) entry which is preliminary data.</text>
</comment>
<evidence type="ECO:0000313" key="4">
    <source>
        <dbReference type="Proteomes" id="UP000315010"/>
    </source>
</evidence>
<dbReference type="SUPFAM" id="SSF52540">
    <property type="entry name" value="P-loop containing nucleoside triphosphate hydrolases"/>
    <property type="match status" value="1"/>
</dbReference>
<dbReference type="Proteomes" id="UP000315010">
    <property type="component" value="Unassembled WGS sequence"/>
</dbReference>
<dbReference type="PANTHER" id="PTHR30486">
    <property type="entry name" value="TWITCHING MOTILITY PROTEIN PILT"/>
    <property type="match status" value="1"/>
</dbReference>
<dbReference type="SMART" id="SM00382">
    <property type="entry name" value="AAA"/>
    <property type="match status" value="1"/>
</dbReference>
<name>A0A5C5YNW5_9BACT</name>
<dbReference type="InterPro" id="IPR006321">
    <property type="entry name" value="PilT/PilU"/>
</dbReference>
<dbReference type="Gene3D" id="3.30.450.90">
    <property type="match status" value="1"/>
</dbReference>
<protein>
    <submittedName>
        <fullName evidence="3">Twitching mobility protein</fullName>
    </submittedName>
</protein>
<dbReference type="EMBL" id="SJPJ01000002">
    <property type="protein sequence ID" value="TWT76594.1"/>
    <property type="molecule type" value="Genomic_DNA"/>
</dbReference>
<gene>
    <name evidence="3" type="primary">pilT_5</name>
    <name evidence="3" type="ORF">CA13_70900</name>
</gene>